<keyword evidence="2" id="KW-1185">Reference proteome</keyword>
<dbReference type="Proteomes" id="UP001199916">
    <property type="component" value="Unassembled WGS sequence"/>
</dbReference>
<proteinExistence type="predicted"/>
<comment type="caution">
    <text evidence="1">The sequence shown here is derived from an EMBL/GenBank/DDBJ whole genome shotgun (WGS) entry which is preliminary data.</text>
</comment>
<name>A0ABS8YJP0_9BACL</name>
<gene>
    <name evidence="1" type="ORF">LQV63_19215</name>
</gene>
<accession>A0ABS8YJP0</accession>
<evidence type="ECO:0000313" key="1">
    <source>
        <dbReference type="EMBL" id="MCE5171434.1"/>
    </source>
</evidence>
<reference evidence="1 2" key="1">
    <citation type="submission" date="2021-11" db="EMBL/GenBank/DDBJ databases">
        <title>Draft genome sequence of Paenibacillus profundus YoMME, a new Gram-positive bacteria with exoelectrogenic properties.</title>
        <authorList>
            <person name="Hubenova Y."/>
            <person name="Hubenova E."/>
            <person name="Manasiev Y."/>
            <person name="Peykov S."/>
            <person name="Mitov M."/>
        </authorList>
    </citation>
    <scope>NUCLEOTIDE SEQUENCE [LARGE SCALE GENOMIC DNA]</scope>
    <source>
        <strain evidence="1 2">YoMME</strain>
    </source>
</reference>
<dbReference type="RefSeq" id="WP_233697915.1">
    <property type="nucleotide sequence ID" value="NZ_JAJNBZ010000017.1"/>
</dbReference>
<organism evidence="1 2">
    <name type="scientific">Paenibacillus profundus</name>
    <dbReference type="NCBI Taxonomy" id="1173085"/>
    <lineage>
        <taxon>Bacteria</taxon>
        <taxon>Bacillati</taxon>
        <taxon>Bacillota</taxon>
        <taxon>Bacilli</taxon>
        <taxon>Bacillales</taxon>
        <taxon>Paenibacillaceae</taxon>
        <taxon>Paenibacillus</taxon>
    </lineage>
</organism>
<protein>
    <submittedName>
        <fullName evidence="1">Histones H3 and H4</fullName>
    </submittedName>
</protein>
<evidence type="ECO:0000313" key="2">
    <source>
        <dbReference type="Proteomes" id="UP001199916"/>
    </source>
</evidence>
<dbReference type="EMBL" id="JAJNBZ010000017">
    <property type="protein sequence ID" value="MCE5171434.1"/>
    <property type="molecule type" value="Genomic_DNA"/>
</dbReference>
<sequence>MPLLPIQRLVSHTATVIGASDRETAVSQLLSGTVPNVVKLGKLYDENNAIARLFNDGPTFLPGPDPHIVKYAAANQDNCHQGYAAQSHPINLDLSNNFLIVLIVYSAAELHSRVDIADLESLNLLHSSPQPMNRKRKSIPIFSSLNADNHSRSQCLRSYTVPVVFDEAWTGLDVKFVFSFEPADERAVLPEGFAFIAEIYQSIPL</sequence>